<name>A0AAQ3RNE6_VIGMU</name>
<dbReference type="AlphaFoldDB" id="A0AAQ3RNE6"/>
<evidence type="ECO:0000313" key="1">
    <source>
        <dbReference type="EMBL" id="WVZ01764.1"/>
    </source>
</evidence>
<reference evidence="1 2" key="1">
    <citation type="journal article" date="2023" name="Life. Sci Alliance">
        <title>Evolutionary insights into 3D genome organization and epigenetic landscape of Vigna mungo.</title>
        <authorList>
            <person name="Junaid A."/>
            <person name="Singh B."/>
            <person name="Bhatia S."/>
        </authorList>
    </citation>
    <scope>NUCLEOTIDE SEQUENCE [LARGE SCALE GENOMIC DNA]</scope>
    <source>
        <strain evidence="1">Urdbean</strain>
    </source>
</reference>
<organism evidence="1 2">
    <name type="scientific">Vigna mungo</name>
    <name type="common">Black gram</name>
    <name type="synonym">Phaseolus mungo</name>
    <dbReference type="NCBI Taxonomy" id="3915"/>
    <lineage>
        <taxon>Eukaryota</taxon>
        <taxon>Viridiplantae</taxon>
        <taxon>Streptophyta</taxon>
        <taxon>Embryophyta</taxon>
        <taxon>Tracheophyta</taxon>
        <taxon>Spermatophyta</taxon>
        <taxon>Magnoliopsida</taxon>
        <taxon>eudicotyledons</taxon>
        <taxon>Gunneridae</taxon>
        <taxon>Pentapetalae</taxon>
        <taxon>rosids</taxon>
        <taxon>fabids</taxon>
        <taxon>Fabales</taxon>
        <taxon>Fabaceae</taxon>
        <taxon>Papilionoideae</taxon>
        <taxon>50 kb inversion clade</taxon>
        <taxon>NPAAA clade</taxon>
        <taxon>indigoferoid/millettioid clade</taxon>
        <taxon>Phaseoleae</taxon>
        <taxon>Vigna</taxon>
    </lineage>
</organism>
<keyword evidence="2" id="KW-1185">Reference proteome</keyword>
<dbReference type="Proteomes" id="UP001374535">
    <property type="component" value="Chromosome 7"/>
</dbReference>
<accession>A0AAQ3RNE6</accession>
<dbReference type="EMBL" id="CP144694">
    <property type="protein sequence ID" value="WVZ01764.1"/>
    <property type="molecule type" value="Genomic_DNA"/>
</dbReference>
<feature type="non-terminal residue" evidence="1">
    <location>
        <position position="1"/>
    </location>
</feature>
<evidence type="ECO:0000313" key="2">
    <source>
        <dbReference type="Proteomes" id="UP001374535"/>
    </source>
</evidence>
<gene>
    <name evidence="1" type="ORF">V8G54_022570</name>
</gene>
<protein>
    <submittedName>
        <fullName evidence="1">Uncharacterized protein</fullName>
    </submittedName>
</protein>
<sequence>AICTWLVLQGRAYIIQCCNSEGTRRYNSKVPSLIFLSSSLNILSSLPSFFSVLQHPYIGAFIDLYSMAESSIPQDELTKLNIKLEEILLSHANLSNTLHDIANRTTVLETQPHQNPPPLLHVP</sequence>
<proteinExistence type="predicted"/>